<dbReference type="RefSeq" id="WP_186347236.1">
    <property type="nucleotide sequence ID" value="NZ_BMMR01000007.1"/>
</dbReference>
<dbReference type="EMBL" id="JACMYC010000015">
    <property type="protein sequence ID" value="MBC2962045.1"/>
    <property type="molecule type" value="Genomic_DNA"/>
</dbReference>
<feature type="compositionally biased region" description="Basic residues" evidence="1">
    <location>
        <begin position="121"/>
        <end position="132"/>
    </location>
</feature>
<evidence type="ECO:0000313" key="3">
    <source>
        <dbReference type="EMBL" id="MBC2962045.1"/>
    </source>
</evidence>
<keyword evidence="2" id="KW-0472">Membrane</keyword>
<protein>
    <recommendedName>
        <fullName evidence="5">PAS domain-containing protein</fullName>
    </recommendedName>
</protein>
<keyword evidence="2" id="KW-1133">Transmembrane helix</keyword>
<keyword evidence="2" id="KW-0812">Transmembrane</keyword>
<evidence type="ECO:0000313" key="4">
    <source>
        <dbReference type="Proteomes" id="UP000604001"/>
    </source>
</evidence>
<accession>A0ABR6UCF2</accession>
<evidence type="ECO:0000256" key="1">
    <source>
        <dbReference type="SAM" id="MobiDB-lite"/>
    </source>
</evidence>
<proteinExistence type="predicted"/>
<reference evidence="3 4" key="1">
    <citation type="submission" date="2020-08" db="EMBL/GenBank/DDBJ databases">
        <title>novel species in genus Nocardioides.</title>
        <authorList>
            <person name="Zhang G."/>
        </authorList>
    </citation>
    <scope>NUCLEOTIDE SEQUENCE [LARGE SCALE GENOMIC DNA]</scope>
    <source>
        <strain evidence="3 4">SC8A-24</strain>
    </source>
</reference>
<sequence length="145" mass="15550">MATVALVTVPGLVYTGADGIFLSRSVIIPVVATIAALAIAGGMEQVGRAMETVEHQRRVSEATLDTVDVGLVLLGRDGEYVAINRRHEDFMALAYPDGHAGRPVRWGTSWTRTGRPSCRASRCRRTARRRGRSSTTAASGPATTR</sequence>
<keyword evidence="4" id="KW-1185">Reference proteome</keyword>
<feature type="transmembrane region" description="Helical" evidence="2">
    <location>
        <begin position="20"/>
        <end position="40"/>
    </location>
</feature>
<feature type="region of interest" description="Disordered" evidence="1">
    <location>
        <begin position="115"/>
        <end position="145"/>
    </location>
</feature>
<evidence type="ECO:0008006" key="5">
    <source>
        <dbReference type="Google" id="ProtNLM"/>
    </source>
</evidence>
<name>A0ABR6UCF2_9ACTN</name>
<comment type="caution">
    <text evidence="3">The sequence shown here is derived from an EMBL/GenBank/DDBJ whole genome shotgun (WGS) entry which is preliminary data.</text>
</comment>
<feature type="compositionally biased region" description="Low complexity" evidence="1">
    <location>
        <begin position="133"/>
        <end position="145"/>
    </location>
</feature>
<gene>
    <name evidence="3" type="ORF">H7344_17260</name>
</gene>
<dbReference type="Proteomes" id="UP000604001">
    <property type="component" value="Unassembled WGS sequence"/>
</dbReference>
<evidence type="ECO:0000256" key="2">
    <source>
        <dbReference type="SAM" id="Phobius"/>
    </source>
</evidence>
<organism evidence="3 4">
    <name type="scientific">Nocardioides deserti</name>
    <dbReference type="NCBI Taxonomy" id="1588644"/>
    <lineage>
        <taxon>Bacteria</taxon>
        <taxon>Bacillati</taxon>
        <taxon>Actinomycetota</taxon>
        <taxon>Actinomycetes</taxon>
        <taxon>Propionibacteriales</taxon>
        <taxon>Nocardioidaceae</taxon>
        <taxon>Nocardioides</taxon>
    </lineage>
</organism>